<feature type="domain" description="DUF218" evidence="1">
    <location>
        <begin position="31"/>
        <end position="153"/>
    </location>
</feature>
<keyword evidence="3" id="KW-1185">Reference proteome</keyword>
<evidence type="ECO:0000259" key="1">
    <source>
        <dbReference type="Pfam" id="PF02698"/>
    </source>
</evidence>
<dbReference type="InterPro" id="IPR003848">
    <property type="entry name" value="DUF218"/>
</dbReference>
<dbReference type="PANTHER" id="PTHR30336:SF20">
    <property type="entry name" value="DUF218 DOMAIN-CONTAINING PROTEIN"/>
    <property type="match status" value="1"/>
</dbReference>
<dbReference type="STRING" id="1231336.L248_0779"/>
<sequence>MRFSQLDLATLSQYQRTTLLFRYPDDGQPGDVIFLAGSRMALTLRLPAAVALYQAGRAPYLLISGGRRWRNQPRGEAAALGAAAEAQGVPAEALLLENKAQYTLQNVQFSKTLLDQTLGLDHIHRIILVTNNYHMNRLYHMMASQLPAHIQYSFHGTTDDATKADNWYRSDLGKRHVHHELASLQTAIKKGQVRDYDVPMDVLRKY</sequence>
<dbReference type="GO" id="GO:0005886">
    <property type="term" value="C:plasma membrane"/>
    <property type="evidence" value="ECO:0007669"/>
    <property type="project" value="TreeGrafter"/>
</dbReference>
<dbReference type="Gene3D" id="3.40.50.620">
    <property type="entry name" value="HUPs"/>
    <property type="match status" value="1"/>
</dbReference>
<reference evidence="3" key="1">
    <citation type="journal article" date="2013" name="Genome Announc.">
        <title>Whole-Genome Sequencing of Lactobacillus shenzhenensis Strain LY-73T.</title>
        <authorList>
            <person name="Lin Z."/>
            <person name="Liu Z."/>
            <person name="Yang R."/>
            <person name="Zou Y."/>
            <person name="Wan D."/>
            <person name="Chen J."/>
            <person name="Guo M."/>
            <person name="Zhao J."/>
            <person name="Fang C."/>
            <person name="Yang R."/>
            <person name="Liu F."/>
        </authorList>
    </citation>
    <scope>NUCLEOTIDE SEQUENCE [LARGE SCALE GENOMIC DNA]</scope>
    <source>
        <strain evidence="3">LY-73</strain>
    </source>
</reference>
<gene>
    <name evidence="2" type="ORF">L248_0779</name>
</gene>
<protein>
    <recommendedName>
        <fullName evidence="1">DUF218 domain-containing protein</fullName>
    </recommendedName>
</protein>
<dbReference type="eggNOG" id="COG1434">
    <property type="taxonomic scope" value="Bacteria"/>
</dbReference>
<organism evidence="2 3">
    <name type="scientific">Schleiferilactobacillus shenzhenensis LY-73</name>
    <dbReference type="NCBI Taxonomy" id="1231336"/>
    <lineage>
        <taxon>Bacteria</taxon>
        <taxon>Bacillati</taxon>
        <taxon>Bacillota</taxon>
        <taxon>Bacilli</taxon>
        <taxon>Lactobacillales</taxon>
        <taxon>Lactobacillaceae</taxon>
        <taxon>Schleiferilactobacillus</taxon>
    </lineage>
</organism>
<accession>U4TME5</accession>
<dbReference type="CDD" id="cd06259">
    <property type="entry name" value="YdcF-like"/>
    <property type="match status" value="1"/>
</dbReference>
<dbReference type="OrthoDB" id="9782395at2"/>
<dbReference type="InterPro" id="IPR014729">
    <property type="entry name" value="Rossmann-like_a/b/a_fold"/>
</dbReference>
<dbReference type="PANTHER" id="PTHR30336">
    <property type="entry name" value="INNER MEMBRANE PROTEIN, PROBABLE PERMEASE"/>
    <property type="match status" value="1"/>
</dbReference>
<dbReference type="Pfam" id="PF02698">
    <property type="entry name" value="DUF218"/>
    <property type="match status" value="1"/>
</dbReference>
<dbReference type="InterPro" id="IPR051599">
    <property type="entry name" value="Cell_Envelope_Assoc"/>
</dbReference>
<dbReference type="HOGENOM" id="CLU_107581_2_0_9"/>
<proteinExistence type="predicted"/>
<evidence type="ECO:0000313" key="3">
    <source>
        <dbReference type="Proteomes" id="UP000030647"/>
    </source>
</evidence>
<dbReference type="RefSeq" id="WP_022530111.1">
    <property type="nucleotide sequence ID" value="NZ_KI271595.1"/>
</dbReference>
<evidence type="ECO:0000313" key="2">
    <source>
        <dbReference type="EMBL" id="ERL64595.1"/>
    </source>
</evidence>
<dbReference type="Proteomes" id="UP000030647">
    <property type="component" value="Unassembled WGS sequence"/>
</dbReference>
<dbReference type="EMBL" id="KI271595">
    <property type="protein sequence ID" value="ERL64595.1"/>
    <property type="molecule type" value="Genomic_DNA"/>
</dbReference>
<dbReference type="AlphaFoldDB" id="U4TME5"/>
<name>U4TME5_9LACO</name>